<proteinExistence type="predicted"/>
<keyword evidence="2" id="KW-1185">Reference proteome</keyword>
<dbReference type="InterPro" id="IPR008557">
    <property type="entry name" value="PhoX"/>
</dbReference>
<dbReference type="KEGG" id="tsin:OXH18_20950"/>
<protein>
    <submittedName>
        <fullName evidence="1">DUF839 domain-containing protein</fullName>
    </submittedName>
</protein>
<evidence type="ECO:0000313" key="1">
    <source>
        <dbReference type="EMBL" id="WAL59613.1"/>
    </source>
</evidence>
<dbReference type="Proteomes" id="UP001163152">
    <property type="component" value="Chromosome"/>
</dbReference>
<dbReference type="RefSeq" id="WP_268609407.1">
    <property type="nucleotide sequence ID" value="NZ_CP113797.1"/>
</dbReference>
<dbReference type="EMBL" id="CP113797">
    <property type="protein sequence ID" value="WAL59613.1"/>
    <property type="molecule type" value="Genomic_DNA"/>
</dbReference>
<name>A0A9E9C7U8_9CYAN</name>
<gene>
    <name evidence="1" type="ORF">OXH18_20950</name>
</gene>
<dbReference type="InterPro" id="IPR006311">
    <property type="entry name" value="TAT_signal"/>
</dbReference>
<dbReference type="PANTHER" id="PTHR35399">
    <property type="entry name" value="SLR8030 PROTEIN"/>
    <property type="match status" value="1"/>
</dbReference>
<sequence length="749" mass="80434">MAVKRRHFLMFLGAGAGSIALQPFMKNGNGQLFSPSVQGETASAQAGGLFFRPIRGPMPLLNDGMDQSKQLSDYSQFVVQDDVVLPEGYTYQVIVSWGDPIGENDHFGYNNDYVTFIETASNEGYLVVNHEYISAKSWKQAYQQVIGKSLPFDEVLAAIQATPDGEIDAFSLPDGDPLKAQIYEISKAAQYDAGLSVLSIRKKADGTWERTNAATDRRITGISGLEDGNYLKVTGPAAVIFRKTSGQGYLDGLGDKIIGTHQNCAGGTTPWGTVFSAEENFQGEVAEPVYADGTSFPPSAKPFNWVWEEGEIEDIAGQGNVLGYAGNKYGWAVEVDPANANDYGTKHTWLGRYRHEAFAFRAEQGKPLAVYSACDRRSGHLYKFVSSGAVSNPTDKANSRLLQDGMLYGAKFNPDGTGQWIALTLDTPVNPDLPSAHVGGIITLPNPDRTAGGSIKVEDDAAIAAYKQQFRTLGDLYVGSDEEKQGAILIDAHFAANAAGVTCGARPEDTDVSDDGTLIIAYTSGSPSGSDGGPNASIFAGPNGETPYEHGWIMKLIDDNGDPAAMTFTWEIFATGGEPAEGGLGFSNPDNLMFDAKGNVWMVTDMSTDKHNKAIPSRTKEDGSAVSQSDLRGLFGNNSVWYLPTSGPNAGEAYLFAYGPMDCEICGPFLSADEKTLFLAPQHPGEYNGIRQNMASETREFAMRTTDGQEFIQTREVPIGSNWPGKGVNDPAKPSVIAVRRLDGGSITG</sequence>
<organism evidence="1 2">
    <name type="scientific">Thermocoleostomius sinensis A174</name>
    <dbReference type="NCBI Taxonomy" id="2016057"/>
    <lineage>
        <taxon>Bacteria</taxon>
        <taxon>Bacillati</taxon>
        <taxon>Cyanobacteriota</taxon>
        <taxon>Cyanophyceae</taxon>
        <taxon>Oculatellales</taxon>
        <taxon>Oculatellaceae</taxon>
        <taxon>Thermocoleostomius</taxon>
    </lineage>
</organism>
<dbReference type="PANTHER" id="PTHR35399:SF2">
    <property type="entry name" value="DUF839 DOMAIN-CONTAINING PROTEIN"/>
    <property type="match status" value="1"/>
</dbReference>
<accession>A0A9E9C7U8</accession>
<dbReference type="PROSITE" id="PS51318">
    <property type="entry name" value="TAT"/>
    <property type="match status" value="1"/>
</dbReference>
<dbReference type="AlphaFoldDB" id="A0A9E9C7U8"/>
<dbReference type="Pfam" id="PF05787">
    <property type="entry name" value="PhoX"/>
    <property type="match status" value="1"/>
</dbReference>
<evidence type="ECO:0000313" key="2">
    <source>
        <dbReference type="Proteomes" id="UP001163152"/>
    </source>
</evidence>
<reference evidence="1" key="1">
    <citation type="submission" date="2022-12" db="EMBL/GenBank/DDBJ databases">
        <title>Polyphasic identification of a Novel Hot-Spring Cyanobacterium Ocullathermofonsia sinensis gen nov. sp. nov. and Genomic Insights on its Adaptations to the Thermal Habitat.</title>
        <authorList>
            <person name="Daroch M."/>
            <person name="Tang J."/>
            <person name="Jiang Y."/>
        </authorList>
    </citation>
    <scope>NUCLEOTIDE SEQUENCE</scope>
    <source>
        <strain evidence="1">PKUAC-SCTA174</strain>
    </source>
</reference>